<keyword evidence="6" id="KW-1185">Reference proteome</keyword>
<proteinExistence type="predicted"/>
<organism evidence="5 6">
    <name type="scientific">Byssochlamys spectabilis</name>
    <name type="common">Paecilomyces variotii</name>
    <dbReference type="NCBI Taxonomy" id="264951"/>
    <lineage>
        <taxon>Eukaryota</taxon>
        <taxon>Fungi</taxon>
        <taxon>Dikarya</taxon>
        <taxon>Ascomycota</taxon>
        <taxon>Pezizomycotina</taxon>
        <taxon>Eurotiomycetes</taxon>
        <taxon>Eurotiomycetidae</taxon>
        <taxon>Eurotiales</taxon>
        <taxon>Thermoascaceae</taxon>
        <taxon>Paecilomyces</taxon>
    </lineage>
</organism>
<dbReference type="GO" id="GO:0046983">
    <property type="term" value="F:protein dimerization activity"/>
    <property type="evidence" value="ECO:0007669"/>
    <property type="project" value="InterPro"/>
</dbReference>
<evidence type="ECO:0000259" key="4">
    <source>
        <dbReference type="Pfam" id="PF00891"/>
    </source>
</evidence>
<evidence type="ECO:0000256" key="2">
    <source>
        <dbReference type="ARBA" id="ARBA00022679"/>
    </source>
</evidence>
<name>A0A443I5E2_BYSSP</name>
<evidence type="ECO:0000313" key="5">
    <source>
        <dbReference type="EMBL" id="RWQ99247.1"/>
    </source>
</evidence>
<dbReference type="EMBL" id="RCNU01000001">
    <property type="protein sequence ID" value="RWQ99247.1"/>
    <property type="molecule type" value="Genomic_DNA"/>
</dbReference>
<dbReference type="PROSITE" id="PS51683">
    <property type="entry name" value="SAM_OMT_II"/>
    <property type="match status" value="1"/>
</dbReference>
<keyword evidence="2 5" id="KW-0808">Transferase</keyword>
<protein>
    <submittedName>
        <fullName evidence="5">S-adenosyl-L-methionine-dependent methyltransferase</fullName>
    </submittedName>
</protein>
<dbReference type="GO" id="GO:0008171">
    <property type="term" value="F:O-methyltransferase activity"/>
    <property type="evidence" value="ECO:0007669"/>
    <property type="project" value="InterPro"/>
</dbReference>
<dbReference type="PANTHER" id="PTHR43712:SF2">
    <property type="entry name" value="O-METHYLTRANSFERASE CICE"/>
    <property type="match status" value="1"/>
</dbReference>
<dbReference type="Gene3D" id="1.10.10.10">
    <property type="entry name" value="Winged helix-like DNA-binding domain superfamily/Winged helix DNA-binding domain"/>
    <property type="match status" value="1"/>
</dbReference>
<dbReference type="OrthoDB" id="1606438at2759"/>
<dbReference type="InterPro" id="IPR029063">
    <property type="entry name" value="SAM-dependent_MTases_sf"/>
</dbReference>
<dbReference type="InterPro" id="IPR001077">
    <property type="entry name" value="COMT_C"/>
</dbReference>
<dbReference type="Gene3D" id="3.40.50.150">
    <property type="entry name" value="Vaccinia Virus protein VP39"/>
    <property type="match status" value="1"/>
</dbReference>
<dbReference type="VEuPathDB" id="FungiDB:C8Q69DRAFT_502785"/>
<reference evidence="5 6" key="1">
    <citation type="journal article" date="2018" name="Front. Microbiol.">
        <title>Genomic and genetic insights into a cosmopolitan fungus, Paecilomyces variotii (Eurotiales).</title>
        <authorList>
            <person name="Urquhart A.S."/>
            <person name="Mondo S.J."/>
            <person name="Makela M.R."/>
            <person name="Hane J.K."/>
            <person name="Wiebenga A."/>
            <person name="He G."/>
            <person name="Mihaltcheva S."/>
            <person name="Pangilinan J."/>
            <person name="Lipzen A."/>
            <person name="Barry K."/>
            <person name="de Vries R.P."/>
            <person name="Grigoriev I.V."/>
            <person name="Idnurm A."/>
        </authorList>
    </citation>
    <scope>NUCLEOTIDE SEQUENCE [LARGE SCALE GENOMIC DNA]</scope>
    <source>
        <strain evidence="5 6">CBS 101075</strain>
    </source>
</reference>
<dbReference type="GeneID" id="39601703"/>
<accession>A0A443I5E2</accession>
<dbReference type="AlphaFoldDB" id="A0A443I5E2"/>
<dbReference type="GO" id="GO:0032259">
    <property type="term" value="P:methylation"/>
    <property type="evidence" value="ECO:0007669"/>
    <property type="project" value="UniProtKB-KW"/>
</dbReference>
<dbReference type="Proteomes" id="UP000283841">
    <property type="component" value="Unassembled WGS sequence"/>
</dbReference>
<dbReference type="STRING" id="264951.A0A443I5E2"/>
<evidence type="ECO:0000256" key="3">
    <source>
        <dbReference type="ARBA" id="ARBA00022691"/>
    </source>
</evidence>
<dbReference type="SUPFAM" id="SSF53335">
    <property type="entry name" value="S-adenosyl-L-methionine-dependent methyltransferases"/>
    <property type="match status" value="1"/>
</dbReference>
<dbReference type="RefSeq" id="XP_028488892.1">
    <property type="nucleotide sequence ID" value="XM_028632426.1"/>
</dbReference>
<comment type="caution">
    <text evidence="5">The sequence shown here is derived from an EMBL/GenBank/DDBJ whole genome shotgun (WGS) entry which is preliminary data.</text>
</comment>
<feature type="domain" description="O-methyltransferase C-terminal" evidence="4">
    <location>
        <begin position="196"/>
        <end position="361"/>
    </location>
</feature>
<dbReference type="InterPro" id="IPR036388">
    <property type="entry name" value="WH-like_DNA-bd_sf"/>
</dbReference>
<dbReference type="SUPFAM" id="SSF46785">
    <property type="entry name" value="Winged helix' DNA-binding domain"/>
    <property type="match status" value="1"/>
</dbReference>
<gene>
    <name evidence="5" type="ORF">C8Q69DRAFT_502785</name>
</gene>
<dbReference type="PANTHER" id="PTHR43712">
    <property type="entry name" value="PUTATIVE (AFU_ORTHOLOGUE AFUA_4G14580)-RELATED"/>
    <property type="match status" value="1"/>
</dbReference>
<keyword evidence="1 5" id="KW-0489">Methyltransferase</keyword>
<dbReference type="Pfam" id="PF00891">
    <property type="entry name" value="Methyltransf_2"/>
    <property type="match status" value="1"/>
</dbReference>
<evidence type="ECO:0000256" key="1">
    <source>
        <dbReference type="ARBA" id="ARBA00022603"/>
    </source>
</evidence>
<keyword evidence="3" id="KW-0949">S-adenosyl-L-methionine</keyword>
<sequence>MATEKNPVQELEQLRDLINSSIDIIKKNVTENGDPPLTLKTNEPHPIYSRNDPHLAQALRTVSSSAQMLRALLDPNTFLNDIIYGYHDETALLVACQADVPNLIGDTDRHIDEIAAQAGLNADKLGRFLRNLCNSYIFEETAPNRFANNALSARFKPEGKRAIVGHCADEARVSSCKSWEALTLPEYKDSTEANKAPFNIAYNTSLTYFQYVATERQDIGIRAKKAMAGKGFNLGQYLSLYPWGSQKGAKIVDVGGGIGAATFPILQANPDLRLTVQDIPDTGPEFQKNLEQNFPDILKSGRAEFMELDFFKSAPVKGADIYFLRHVIHDWPDAEAIKILSGCTSSMSAQSKLLICEHVVCPTYRSADDSTTAEKGSNSEPHFVAPEPLLANWGDAPTSRLDLQVYTCLNAKQRTKLEYQALVQQAGLKLVKVWRNLGDETILECLLR</sequence>
<evidence type="ECO:0000313" key="6">
    <source>
        <dbReference type="Proteomes" id="UP000283841"/>
    </source>
</evidence>
<dbReference type="InterPro" id="IPR036390">
    <property type="entry name" value="WH_DNA-bd_sf"/>
</dbReference>
<dbReference type="InterPro" id="IPR016461">
    <property type="entry name" value="COMT-like"/>
</dbReference>